<keyword evidence="10 12" id="KW-0496">Mitochondrion</keyword>
<comment type="subcellular location">
    <subcellularLocation>
        <location evidence="1 12">Mitochondrion membrane</location>
        <topology evidence="1 12">Single-pass membrane protein</topology>
    </subcellularLocation>
</comment>
<keyword evidence="4 12" id="KW-0813">Transport</keyword>
<name>A0A1B1W5J1_9CUCU</name>
<keyword evidence="7 12" id="KW-0375">Hydrogen ion transport</keyword>
<dbReference type="EMBL" id="KU877027">
    <property type="protein sequence ID" value="ANW48060.1"/>
    <property type="molecule type" value="Genomic_DNA"/>
</dbReference>
<dbReference type="InterPro" id="IPR001421">
    <property type="entry name" value="ATP8_metazoa"/>
</dbReference>
<comment type="subunit">
    <text evidence="3">F-type ATPases have 2 components, CF(1) - the catalytic core - and CF(0) - the membrane proton channel.</text>
</comment>
<evidence type="ECO:0000256" key="2">
    <source>
        <dbReference type="ARBA" id="ARBA00008892"/>
    </source>
</evidence>
<dbReference type="GO" id="GO:0015078">
    <property type="term" value="F:proton transmembrane transporter activity"/>
    <property type="evidence" value="ECO:0007669"/>
    <property type="project" value="InterPro"/>
</dbReference>
<evidence type="ECO:0000256" key="12">
    <source>
        <dbReference type="RuleBase" id="RU003661"/>
    </source>
</evidence>
<organism evidence="14">
    <name type="scientific">Cycloneda sanguinea</name>
    <dbReference type="NCBI Taxonomy" id="633097"/>
    <lineage>
        <taxon>Eukaryota</taxon>
        <taxon>Metazoa</taxon>
        <taxon>Ecdysozoa</taxon>
        <taxon>Arthropoda</taxon>
        <taxon>Hexapoda</taxon>
        <taxon>Insecta</taxon>
        <taxon>Pterygota</taxon>
        <taxon>Neoptera</taxon>
        <taxon>Endopterygota</taxon>
        <taxon>Coleoptera</taxon>
        <taxon>Polyphaga</taxon>
        <taxon>Cucujiformia</taxon>
        <taxon>Coccinelloidea</taxon>
        <taxon>Coccinellidae</taxon>
        <taxon>Coccinellinae</taxon>
        <taxon>Coccinellini</taxon>
        <taxon>Cycloneda</taxon>
    </lineage>
</organism>
<comment type="similarity">
    <text evidence="2 12">Belongs to the ATPase protein 8 family.</text>
</comment>
<evidence type="ECO:0000256" key="5">
    <source>
        <dbReference type="ARBA" id="ARBA00022547"/>
    </source>
</evidence>
<dbReference type="GO" id="GO:0015986">
    <property type="term" value="P:proton motive force-driven ATP synthesis"/>
    <property type="evidence" value="ECO:0007669"/>
    <property type="project" value="InterPro"/>
</dbReference>
<evidence type="ECO:0000256" key="10">
    <source>
        <dbReference type="ARBA" id="ARBA00023128"/>
    </source>
</evidence>
<evidence type="ECO:0000256" key="3">
    <source>
        <dbReference type="ARBA" id="ARBA00011291"/>
    </source>
</evidence>
<evidence type="ECO:0000256" key="6">
    <source>
        <dbReference type="ARBA" id="ARBA00022692"/>
    </source>
</evidence>
<reference evidence="14" key="1">
    <citation type="submission" date="2016-03" db="EMBL/GenBank/DDBJ databases">
        <title>Comparison of mitogenome assembly strategies.</title>
        <authorList>
            <person name="Pires Paula D."/>
            <person name="Velozo Timbo R."/>
            <person name="Togawa R."/>
        </authorList>
    </citation>
    <scope>NUCLEOTIDE SEQUENCE</scope>
</reference>
<evidence type="ECO:0000256" key="11">
    <source>
        <dbReference type="ARBA" id="ARBA00023136"/>
    </source>
</evidence>
<evidence type="ECO:0000256" key="4">
    <source>
        <dbReference type="ARBA" id="ARBA00022448"/>
    </source>
</evidence>
<keyword evidence="5 12" id="KW-0138">CF(0)</keyword>
<dbReference type="GO" id="GO:0031966">
    <property type="term" value="C:mitochondrial membrane"/>
    <property type="evidence" value="ECO:0007669"/>
    <property type="project" value="UniProtKB-SubCell"/>
</dbReference>
<keyword evidence="11 13" id="KW-0472">Membrane</keyword>
<feature type="transmembrane region" description="Helical" evidence="13">
    <location>
        <begin position="6"/>
        <end position="31"/>
    </location>
</feature>
<evidence type="ECO:0000256" key="9">
    <source>
        <dbReference type="ARBA" id="ARBA00023065"/>
    </source>
</evidence>
<sequence>MPQSMPLNWLILFIYFLLIFFILIIKMYYFYYPMKLTLNKFNWQKKNSWKW</sequence>
<keyword evidence="8 13" id="KW-1133">Transmembrane helix</keyword>
<geneLocation type="mitochondrion" evidence="14"/>
<protein>
    <recommendedName>
        <fullName evidence="12">ATP synthase complex subunit 8</fullName>
    </recommendedName>
</protein>
<evidence type="ECO:0000256" key="13">
    <source>
        <dbReference type="SAM" id="Phobius"/>
    </source>
</evidence>
<evidence type="ECO:0000256" key="8">
    <source>
        <dbReference type="ARBA" id="ARBA00022989"/>
    </source>
</evidence>
<evidence type="ECO:0000256" key="7">
    <source>
        <dbReference type="ARBA" id="ARBA00022781"/>
    </source>
</evidence>
<keyword evidence="6 12" id="KW-0812">Transmembrane</keyword>
<keyword evidence="9 12" id="KW-0406">Ion transport</keyword>
<accession>A0A1B1W5J1</accession>
<evidence type="ECO:0000313" key="14">
    <source>
        <dbReference type="EMBL" id="ANW48060.1"/>
    </source>
</evidence>
<dbReference type="GO" id="GO:0045259">
    <property type="term" value="C:proton-transporting ATP synthase complex"/>
    <property type="evidence" value="ECO:0007669"/>
    <property type="project" value="UniProtKB-KW"/>
</dbReference>
<evidence type="ECO:0000256" key="1">
    <source>
        <dbReference type="ARBA" id="ARBA00004304"/>
    </source>
</evidence>
<dbReference type="AlphaFoldDB" id="A0A1B1W5J1"/>
<dbReference type="Pfam" id="PF00895">
    <property type="entry name" value="ATP-synt_8"/>
    <property type="match status" value="1"/>
</dbReference>
<proteinExistence type="inferred from homology"/>